<reference evidence="2" key="1">
    <citation type="journal article" date="2017" name="Nat. Ecol. Evol.">
        <title>Genome expansion and lineage-specific genetic innovations in the forest pathogenic fungi Armillaria.</title>
        <authorList>
            <person name="Sipos G."/>
            <person name="Prasanna A.N."/>
            <person name="Walter M.C."/>
            <person name="O'Connor E."/>
            <person name="Balint B."/>
            <person name="Krizsan K."/>
            <person name="Kiss B."/>
            <person name="Hess J."/>
            <person name="Varga T."/>
            <person name="Slot J."/>
            <person name="Riley R."/>
            <person name="Boka B."/>
            <person name="Rigling D."/>
            <person name="Barry K."/>
            <person name="Lee J."/>
            <person name="Mihaltcheva S."/>
            <person name="LaButti K."/>
            <person name="Lipzen A."/>
            <person name="Waldron R."/>
            <person name="Moloney N.M."/>
            <person name="Sperisen C."/>
            <person name="Kredics L."/>
            <person name="Vagvoelgyi C."/>
            <person name="Patrignani A."/>
            <person name="Fitzpatrick D."/>
            <person name="Nagy I."/>
            <person name="Doyle S."/>
            <person name="Anderson J.B."/>
            <person name="Grigoriev I.V."/>
            <person name="Gueldener U."/>
            <person name="Muensterkoetter M."/>
            <person name="Nagy L.G."/>
        </authorList>
    </citation>
    <scope>NUCLEOTIDE SEQUENCE [LARGE SCALE GENOMIC DNA]</scope>
    <source>
        <strain evidence="2">C18/9</strain>
    </source>
</reference>
<organism evidence="1 2">
    <name type="scientific">Armillaria ostoyae</name>
    <name type="common">Armillaria root rot fungus</name>
    <dbReference type="NCBI Taxonomy" id="47428"/>
    <lineage>
        <taxon>Eukaryota</taxon>
        <taxon>Fungi</taxon>
        <taxon>Dikarya</taxon>
        <taxon>Basidiomycota</taxon>
        <taxon>Agaricomycotina</taxon>
        <taxon>Agaricomycetes</taxon>
        <taxon>Agaricomycetidae</taxon>
        <taxon>Agaricales</taxon>
        <taxon>Marasmiineae</taxon>
        <taxon>Physalacriaceae</taxon>
        <taxon>Armillaria</taxon>
    </lineage>
</organism>
<dbReference type="EMBL" id="FUEG01000001">
    <property type="protein sequence ID" value="SJK98641.1"/>
    <property type="molecule type" value="Genomic_DNA"/>
</dbReference>
<keyword evidence="2" id="KW-1185">Reference proteome</keyword>
<dbReference type="Gene3D" id="2.170.15.10">
    <property type="entry name" value="Proaerolysin, chain A, domain 3"/>
    <property type="match status" value="1"/>
</dbReference>
<sequence>MCHNPRCSNLGGEEGTTETVTSTTAVTIPPRKKVRATVIVRSVLIGVGFTYKGRILWANGKIEENFKTGVYNNVDSWHVHIHGRIQTERYRISNTNCKRMSIRIKEILEKF</sequence>
<dbReference type="AlphaFoldDB" id="A0A284QQF7"/>
<dbReference type="SUPFAM" id="SSF56973">
    <property type="entry name" value="Aerolisin/ETX pore-forming domain"/>
    <property type="match status" value="1"/>
</dbReference>
<evidence type="ECO:0000313" key="1">
    <source>
        <dbReference type="EMBL" id="SJK98641.1"/>
    </source>
</evidence>
<accession>A0A284QQF7</accession>
<evidence type="ECO:0000313" key="2">
    <source>
        <dbReference type="Proteomes" id="UP000219338"/>
    </source>
</evidence>
<gene>
    <name evidence="1" type="ORF">ARMOST_01910</name>
</gene>
<dbReference type="OrthoDB" id="1904422at2759"/>
<proteinExistence type="predicted"/>
<name>A0A284QQF7_ARMOS</name>
<protein>
    <submittedName>
        <fullName evidence="1">Uncharacterized protein</fullName>
    </submittedName>
</protein>
<dbReference type="Proteomes" id="UP000219338">
    <property type="component" value="Unassembled WGS sequence"/>
</dbReference>